<feature type="transmembrane region" description="Helical" evidence="4">
    <location>
        <begin position="645"/>
        <end position="662"/>
    </location>
</feature>
<dbReference type="GO" id="GO:0004553">
    <property type="term" value="F:hydrolase activity, hydrolyzing O-glycosyl compounds"/>
    <property type="evidence" value="ECO:0007669"/>
    <property type="project" value="InterPro"/>
</dbReference>
<dbReference type="Gene3D" id="3.20.20.80">
    <property type="entry name" value="Glycosidases"/>
    <property type="match status" value="1"/>
</dbReference>
<name>A0A1Q8R1I8_9FIRM</name>
<feature type="domain" description="Glycoside hydrolase family 2 immunoglobulin-like beta-sandwich" evidence="5">
    <location>
        <begin position="205"/>
        <end position="307"/>
    </location>
</feature>
<dbReference type="EMBL" id="MLBF01000003">
    <property type="protein sequence ID" value="OLN33447.1"/>
    <property type="molecule type" value="Genomic_DNA"/>
</dbReference>
<gene>
    <name evidence="6" type="ORF">DSOL_0693</name>
</gene>
<evidence type="ECO:0000256" key="2">
    <source>
        <dbReference type="ARBA" id="ARBA00022801"/>
    </source>
</evidence>
<dbReference type="Gene3D" id="2.60.40.10">
    <property type="entry name" value="Immunoglobulins"/>
    <property type="match status" value="1"/>
</dbReference>
<feature type="transmembrane region" description="Helical" evidence="4">
    <location>
        <begin position="7"/>
        <end position="24"/>
    </location>
</feature>
<dbReference type="SUPFAM" id="SSF51445">
    <property type="entry name" value="(Trans)glycosidases"/>
    <property type="match status" value="1"/>
</dbReference>
<dbReference type="STRING" id="1888891.DSOL_0693"/>
<feature type="transmembrane region" description="Helical" evidence="4">
    <location>
        <begin position="500"/>
        <end position="519"/>
    </location>
</feature>
<dbReference type="SUPFAM" id="SSF49785">
    <property type="entry name" value="Galactose-binding domain-like"/>
    <property type="match status" value="1"/>
</dbReference>
<feature type="transmembrane region" description="Helical" evidence="4">
    <location>
        <begin position="584"/>
        <end position="606"/>
    </location>
</feature>
<dbReference type="Gene3D" id="2.60.120.260">
    <property type="entry name" value="Galactose-binding domain-like"/>
    <property type="match status" value="1"/>
</dbReference>
<keyword evidence="7" id="KW-1185">Reference proteome</keyword>
<dbReference type="InterPro" id="IPR051913">
    <property type="entry name" value="GH2_Domain-Containing"/>
</dbReference>
<evidence type="ECO:0000256" key="1">
    <source>
        <dbReference type="ARBA" id="ARBA00007401"/>
    </source>
</evidence>
<dbReference type="InterPro" id="IPR036156">
    <property type="entry name" value="Beta-gal/glucu_dom_sf"/>
</dbReference>
<dbReference type="InterPro" id="IPR017853">
    <property type="entry name" value="GH"/>
</dbReference>
<sequence length="708" mass="79993">MFNRRLMIIIALFIVTIGALWWYWQTPSGESLQAGQSVISTTRFTKNLNGSWDQFSSLRQAWTTESERAQGKNDQSFLTRGRSLSLPSSERFTVVAKRIRVPGEWSSRTMLLTFNGVLGHANVYLNGIGSSQKVGEFEGSGGTDGLEIPAKAFRYGEDNILVVELAGSAGQRAMFLGSAWPTSGYITGEIRLEAVVETTLALPQVNVAWNETTAQVTVKTNLMHHGFSQEGPWTVYGMLSDGSSGVAEQTLTVQAQEDSDRQPVTLTFSVPDARRWTMQTPFLYQLNLTVTNSKGDLDELALPLGLRSIALTAGKWVLNDQVIPIHGEALTPQEEYRLRHDGQLESWLQSKRKKGINLIYFIGQIPDELWLQAADRVGMGLWAELPVELIPSSRLPQPEAFQKIVGEKMLHPSLWAWTVGKGLDTDPLAQTYFQQSKKEVQPDLAFALSTSPAVLTGLSPEQSLYIQGNKIQGAWGQVTVENPLPSKVSWLKEPMVARTWASLMIFLFWMNIRSVTWRYKEICARKPKRQVRRAWFWDGLFVLAREGMLAGLITSGIFRIPIHFSPWFSYLWPGIELIQAQSPWLIWMMLGVLFMLIRLLQVGVVAPHMPDAPDAVGLVYWLERRYLFAVIIAIGWALLPWGVPIYIPILGYIVLVSLFLPIRIRDIRRVGGHYLPFFWVPGILAGMLLVWVSFHFADWFYLWHMLRP</sequence>
<organism evidence="6 7">
    <name type="scientific">Desulfosporosinus metallidurans</name>
    <dbReference type="NCBI Taxonomy" id="1888891"/>
    <lineage>
        <taxon>Bacteria</taxon>
        <taxon>Bacillati</taxon>
        <taxon>Bacillota</taxon>
        <taxon>Clostridia</taxon>
        <taxon>Eubacteriales</taxon>
        <taxon>Desulfitobacteriaceae</taxon>
        <taxon>Desulfosporosinus</taxon>
    </lineage>
</organism>
<feature type="transmembrane region" description="Helical" evidence="4">
    <location>
        <begin position="618"/>
        <end position="639"/>
    </location>
</feature>
<dbReference type="Pfam" id="PF00703">
    <property type="entry name" value="Glyco_hydro_2"/>
    <property type="match status" value="1"/>
</dbReference>
<feature type="transmembrane region" description="Helical" evidence="4">
    <location>
        <begin position="540"/>
        <end position="564"/>
    </location>
</feature>
<dbReference type="AlphaFoldDB" id="A0A1Q8R1I8"/>
<dbReference type="GO" id="GO:0005975">
    <property type="term" value="P:carbohydrate metabolic process"/>
    <property type="evidence" value="ECO:0007669"/>
    <property type="project" value="InterPro"/>
</dbReference>
<evidence type="ECO:0000313" key="6">
    <source>
        <dbReference type="EMBL" id="OLN33447.1"/>
    </source>
</evidence>
<evidence type="ECO:0000313" key="7">
    <source>
        <dbReference type="Proteomes" id="UP000186102"/>
    </source>
</evidence>
<dbReference type="InterPro" id="IPR013783">
    <property type="entry name" value="Ig-like_fold"/>
</dbReference>
<protein>
    <submittedName>
        <fullName evidence="6">Beta-galactosidase</fullName>
    </submittedName>
</protein>
<keyword evidence="4" id="KW-0812">Transmembrane</keyword>
<dbReference type="OrthoDB" id="9762066at2"/>
<feature type="transmembrane region" description="Helical" evidence="4">
    <location>
        <begin position="674"/>
        <end position="697"/>
    </location>
</feature>
<keyword evidence="3" id="KW-0326">Glycosidase</keyword>
<keyword evidence="2" id="KW-0378">Hydrolase</keyword>
<evidence type="ECO:0000256" key="4">
    <source>
        <dbReference type="SAM" id="Phobius"/>
    </source>
</evidence>
<accession>A0A1Q8R1I8</accession>
<keyword evidence="4" id="KW-1133">Transmembrane helix</keyword>
<dbReference type="PANTHER" id="PTHR42732">
    <property type="entry name" value="BETA-GALACTOSIDASE"/>
    <property type="match status" value="1"/>
</dbReference>
<dbReference type="Proteomes" id="UP000186102">
    <property type="component" value="Unassembled WGS sequence"/>
</dbReference>
<comment type="caution">
    <text evidence="6">The sequence shown here is derived from an EMBL/GenBank/DDBJ whole genome shotgun (WGS) entry which is preliminary data.</text>
</comment>
<evidence type="ECO:0000256" key="3">
    <source>
        <dbReference type="ARBA" id="ARBA00023295"/>
    </source>
</evidence>
<comment type="similarity">
    <text evidence="1">Belongs to the glycosyl hydrolase 2 family.</text>
</comment>
<dbReference type="SUPFAM" id="SSF49303">
    <property type="entry name" value="beta-Galactosidase/glucuronidase domain"/>
    <property type="match status" value="1"/>
</dbReference>
<dbReference type="RefSeq" id="WP_075363493.1">
    <property type="nucleotide sequence ID" value="NZ_MLBF01000003.1"/>
</dbReference>
<keyword evidence="4" id="KW-0472">Membrane</keyword>
<reference evidence="6 7" key="1">
    <citation type="submission" date="2016-09" db="EMBL/GenBank/DDBJ databases">
        <title>Complete genome of Desulfosporosinus sp. OL.</title>
        <authorList>
            <person name="Mardanov A."/>
            <person name="Beletsky A."/>
            <person name="Panova A."/>
            <person name="Karnachuk O."/>
            <person name="Ravin N."/>
        </authorList>
    </citation>
    <scope>NUCLEOTIDE SEQUENCE [LARGE SCALE GENOMIC DNA]</scope>
    <source>
        <strain evidence="6 7">OL</strain>
    </source>
</reference>
<evidence type="ECO:0000259" key="5">
    <source>
        <dbReference type="Pfam" id="PF00703"/>
    </source>
</evidence>
<dbReference type="InterPro" id="IPR008979">
    <property type="entry name" value="Galactose-bd-like_sf"/>
</dbReference>
<proteinExistence type="inferred from homology"/>
<dbReference type="InterPro" id="IPR006102">
    <property type="entry name" value="Ig-like_GH2"/>
</dbReference>